<dbReference type="PANTHER" id="PTHR33295:SF7">
    <property type="entry name" value="ATPASE"/>
    <property type="match status" value="1"/>
</dbReference>
<dbReference type="Pfam" id="PF13635">
    <property type="entry name" value="DUF4143"/>
    <property type="match status" value="1"/>
</dbReference>
<dbReference type="PANTHER" id="PTHR33295">
    <property type="entry name" value="ATPASE"/>
    <property type="match status" value="1"/>
</dbReference>
<dbReference type="InterPro" id="IPR027417">
    <property type="entry name" value="P-loop_NTPase"/>
</dbReference>
<keyword evidence="3" id="KW-0547">Nucleotide-binding</keyword>
<gene>
    <name evidence="3" type="ORF">IFE08_11285</name>
</gene>
<protein>
    <submittedName>
        <fullName evidence="3">ATP-binding protein</fullName>
    </submittedName>
</protein>
<dbReference type="InterPro" id="IPR025420">
    <property type="entry name" value="DUF4143"/>
</dbReference>
<evidence type="ECO:0000313" key="4">
    <source>
        <dbReference type="Proteomes" id="UP000593915"/>
    </source>
</evidence>
<dbReference type="AlphaFoldDB" id="A0A7S6WNK2"/>
<dbReference type="InterPro" id="IPR011335">
    <property type="entry name" value="Restrct_endonuc-II-like"/>
</dbReference>
<keyword evidence="3" id="KW-0067">ATP-binding</keyword>
<name>A0A7S6WNK2_9SPIR</name>
<dbReference type="GO" id="GO:0005524">
    <property type="term" value="F:ATP binding"/>
    <property type="evidence" value="ECO:0007669"/>
    <property type="project" value="UniProtKB-KW"/>
</dbReference>
<reference evidence="3 4" key="1">
    <citation type="submission" date="2020-09" db="EMBL/GenBank/DDBJ databases">
        <title>Characterization of Treponema spp. from bovine digital dermatitis in Korea.</title>
        <authorList>
            <person name="Espiritu H.M."/>
            <person name="Cho Y.I."/>
            <person name="Mamuad L."/>
        </authorList>
    </citation>
    <scope>NUCLEOTIDE SEQUENCE [LARGE SCALE GENOMIC DNA]</scope>
    <source>
        <strain evidence="3 4">KS1</strain>
    </source>
</reference>
<dbReference type="RefSeq" id="WP_024469349.1">
    <property type="nucleotide sequence ID" value="NZ_CP061839.1"/>
</dbReference>
<evidence type="ECO:0000259" key="2">
    <source>
        <dbReference type="Pfam" id="PF13635"/>
    </source>
</evidence>
<evidence type="ECO:0000313" key="3">
    <source>
        <dbReference type="EMBL" id="QOW60387.1"/>
    </source>
</evidence>
<dbReference type="InterPro" id="IPR041682">
    <property type="entry name" value="AAA_14"/>
</dbReference>
<evidence type="ECO:0000259" key="1">
    <source>
        <dbReference type="Pfam" id="PF13173"/>
    </source>
</evidence>
<feature type="domain" description="DUF4143" evidence="2">
    <location>
        <begin position="228"/>
        <end position="388"/>
    </location>
</feature>
<proteinExistence type="predicted"/>
<dbReference type="SUPFAM" id="SSF52980">
    <property type="entry name" value="Restriction endonuclease-like"/>
    <property type="match status" value="1"/>
</dbReference>
<dbReference type="Pfam" id="PF13173">
    <property type="entry name" value="AAA_14"/>
    <property type="match status" value="1"/>
</dbReference>
<feature type="domain" description="AAA" evidence="1">
    <location>
        <begin position="19"/>
        <end position="156"/>
    </location>
</feature>
<organism evidence="3 4">
    <name type="scientific">Treponema pedis</name>
    <dbReference type="NCBI Taxonomy" id="409322"/>
    <lineage>
        <taxon>Bacteria</taxon>
        <taxon>Pseudomonadati</taxon>
        <taxon>Spirochaetota</taxon>
        <taxon>Spirochaetia</taxon>
        <taxon>Spirochaetales</taxon>
        <taxon>Treponemataceae</taxon>
        <taxon>Treponema</taxon>
    </lineage>
</organism>
<dbReference type="Gene3D" id="3.40.50.300">
    <property type="entry name" value="P-loop containing nucleotide triphosphate hydrolases"/>
    <property type="match status" value="1"/>
</dbReference>
<dbReference type="SUPFAM" id="SSF52540">
    <property type="entry name" value="P-loop containing nucleoside triphosphate hydrolases"/>
    <property type="match status" value="1"/>
</dbReference>
<dbReference type="Proteomes" id="UP000593915">
    <property type="component" value="Chromosome"/>
</dbReference>
<accession>A0A7S6WNK2</accession>
<sequence length="443" mass="50451">MLKRKIENKLSEWKNLENKKPLILRGLRQCGKTFSVMNFAKNNYEHIIYLNFFENPSYATAFSGSLETDNIIMQISAMIGKKAVFKAGKTVLILDEIQECPEARTALKFFCLDGRFDIIATGSLLGVRGYGKAPKSIPVGYETSLEMYPLDFEEFLWANEIPEEIIEVLKNRITEVKPVPDALHQRMRQLLFQYTVVGGMPEAVNAFVKTKQINTVLAVQKDIIRSYEDDMLKHAQTTDKSKIVECFKSVPRQLARENKKFKYSEVKKGGSASKYTGSLQWIEDAGIITRCFNLETTELPFSGYCIDDVFKVYMSDTGLFSSMLEDGTSFDILNGKLYAYKGAIFENLIADIFYKMGRKLYYFRKDSGLEIDFLIRYKGNATAVEVKAVNGNAKSLKTVLKNKEKYHLKNAIKLGDYNIGKINIEEAEVLTLPLYAAFLLREV</sequence>
<dbReference type="EMBL" id="CP061839">
    <property type="protein sequence ID" value="QOW60387.1"/>
    <property type="molecule type" value="Genomic_DNA"/>
</dbReference>